<comment type="similarity">
    <text evidence="2 8">Belongs to the ClpX chaperone family. HslU subfamily.</text>
</comment>
<dbReference type="GO" id="GO:0008233">
    <property type="term" value="F:peptidase activity"/>
    <property type="evidence" value="ECO:0007669"/>
    <property type="project" value="UniProtKB-KW"/>
</dbReference>
<evidence type="ECO:0000256" key="8">
    <source>
        <dbReference type="HAMAP-Rule" id="MF_00249"/>
    </source>
</evidence>
<dbReference type="Pfam" id="PF10431">
    <property type="entry name" value="ClpB_D2-small"/>
    <property type="match status" value="1"/>
</dbReference>
<dbReference type="GO" id="GO:0043335">
    <property type="term" value="P:protein unfolding"/>
    <property type="evidence" value="ECO:0007669"/>
    <property type="project" value="UniProtKB-UniRule"/>
</dbReference>
<dbReference type="FunFam" id="3.40.50.300:FF:000213">
    <property type="entry name" value="ATP-dependent protease ATPase subunit HslU"/>
    <property type="match status" value="1"/>
</dbReference>
<comment type="function">
    <text evidence="8">ATPase subunit of a proteasome-like degradation complex; this subunit has chaperone activity. The binding of ATP and its subsequent hydrolysis by HslU are essential for unfolding of protein substrates subsequently hydrolyzed by HslV. HslU recognizes the N-terminal part of its protein substrates and unfolds these before they are guided to HslV for hydrolysis.</text>
</comment>
<dbReference type="GO" id="GO:0005524">
    <property type="term" value="F:ATP binding"/>
    <property type="evidence" value="ECO:0007669"/>
    <property type="project" value="UniProtKB-UniRule"/>
</dbReference>
<dbReference type="CDD" id="cd19498">
    <property type="entry name" value="RecA-like_HslU"/>
    <property type="match status" value="1"/>
</dbReference>
<keyword evidence="11" id="KW-0645">Protease</keyword>
<evidence type="ECO:0000259" key="10">
    <source>
        <dbReference type="SMART" id="SM01086"/>
    </source>
</evidence>
<dbReference type="InterPro" id="IPR027417">
    <property type="entry name" value="P-loop_NTPase"/>
</dbReference>
<accession>A0A0D0S0X5</accession>
<evidence type="ECO:0000256" key="3">
    <source>
        <dbReference type="ARBA" id="ARBA00022490"/>
    </source>
</evidence>
<evidence type="ECO:0000256" key="4">
    <source>
        <dbReference type="ARBA" id="ARBA00022741"/>
    </source>
</evidence>
<dbReference type="Gene3D" id="3.40.50.300">
    <property type="entry name" value="P-loop containing nucleotide triphosphate hydrolases"/>
    <property type="match status" value="2"/>
</dbReference>
<keyword evidence="12" id="KW-1185">Reference proteome</keyword>
<dbReference type="GO" id="GO:0009376">
    <property type="term" value="C:HslUV protease complex"/>
    <property type="evidence" value="ECO:0007669"/>
    <property type="project" value="UniProtKB-UniRule"/>
</dbReference>
<feature type="domain" description="AAA+ ATPase" evidence="9">
    <location>
        <begin position="47"/>
        <end position="353"/>
    </location>
</feature>
<dbReference type="HAMAP" id="MF_00249">
    <property type="entry name" value="HslU"/>
    <property type="match status" value="1"/>
</dbReference>
<dbReference type="NCBIfam" id="TIGR00390">
    <property type="entry name" value="hslU"/>
    <property type="match status" value="1"/>
</dbReference>
<feature type="binding site" evidence="8">
    <location>
        <begin position="58"/>
        <end position="63"/>
    </location>
    <ligand>
        <name>ATP</name>
        <dbReference type="ChEBI" id="CHEBI:30616"/>
    </ligand>
</feature>
<evidence type="ECO:0000259" key="9">
    <source>
        <dbReference type="SMART" id="SM00382"/>
    </source>
</evidence>
<dbReference type="InterPro" id="IPR019489">
    <property type="entry name" value="Clp_ATPase_C"/>
</dbReference>
<dbReference type="Pfam" id="PF00004">
    <property type="entry name" value="AAA"/>
    <property type="match status" value="1"/>
</dbReference>
<feature type="domain" description="Clp ATPase C-terminal" evidence="10">
    <location>
        <begin position="352"/>
        <end position="446"/>
    </location>
</feature>
<dbReference type="AlphaFoldDB" id="A0A0D0S0X5"/>
<feature type="binding site" evidence="8">
    <location>
        <position position="272"/>
    </location>
    <ligand>
        <name>ATP</name>
        <dbReference type="ChEBI" id="CHEBI:30616"/>
    </ligand>
</feature>
<dbReference type="EMBL" id="JXTH01000008">
    <property type="protein sequence ID" value="KIQ95265.1"/>
    <property type="molecule type" value="Genomic_DNA"/>
</dbReference>
<dbReference type="FunFam" id="3.40.50.300:FF:000220">
    <property type="entry name" value="ATP-dependent protease ATPase subunit HslU"/>
    <property type="match status" value="1"/>
</dbReference>
<proteinExistence type="inferred from homology"/>
<dbReference type="RefSeq" id="WP_043964772.1">
    <property type="nucleotide sequence ID" value="NZ_JXTH01000008.1"/>
</dbReference>
<dbReference type="InterPro" id="IPR003959">
    <property type="entry name" value="ATPase_AAA_core"/>
</dbReference>
<dbReference type="Gene3D" id="1.10.8.60">
    <property type="match status" value="1"/>
</dbReference>
<comment type="subcellular location">
    <subcellularLocation>
        <location evidence="1 8">Cytoplasm</location>
    </subcellularLocation>
</comment>
<evidence type="ECO:0000313" key="12">
    <source>
        <dbReference type="Proteomes" id="UP000032102"/>
    </source>
</evidence>
<evidence type="ECO:0000256" key="2">
    <source>
        <dbReference type="ARBA" id="ARBA00009771"/>
    </source>
</evidence>
<dbReference type="GO" id="GO:0036402">
    <property type="term" value="F:proteasome-activating activity"/>
    <property type="evidence" value="ECO:0007669"/>
    <property type="project" value="UniProtKB-UniRule"/>
</dbReference>
<dbReference type="PATRIC" id="fig|404937.3.peg.692"/>
<comment type="subunit">
    <text evidence="8">A double ring-shaped homohexamer of HslV is capped on each side by a ring-shaped HslU homohexamer. The assembly of the HslU/HslV complex is dependent on binding of ATP.</text>
</comment>
<keyword evidence="5 8" id="KW-0067">ATP-binding</keyword>
<evidence type="ECO:0000256" key="7">
    <source>
        <dbReference type="ARBA" id="ARBA00065893"/>
    </source>
</evidence>
<dbReference type="PANTHER" id="PTHR48102:SF3">
    <property type="entry name" value="ATP-DEPENDENT PROTEASE ATPASE SUBUNIT HSLU"/>
    <property type="match status" value="1"/>
</dbReference>
<gene>
    <name evidence="8" type="primary">hslU</name>
    <name evidence="11" type="ORF">LH47_00675</name>
</gene>
<reference evidence="11 12" key="1">
    <citation type="submission" date="2015-01" db="EMBL/GenBank/DDBJ databases">
        <title>Draft genome of Anoxybacillus thermarum strain AF/04.</title>
        <authorList>
            <person name="Poli A."/>
            <person name="Nicolaus B."/>
            <person name="Chan K.-G."/>
            <person name="Kahar U.M."/>
            <person name="Yaakob A.S."/>
            <person name="Chan C.S."/>
            <person name="Goh K.M."/>
        </authorList>
    </citation>
    <scope>NUCLEOTIDE SEQUENCE [LARGE SCALE GENOMIC DNA]</scope>
    <source>
        <strain evidence="11 12">AF/04</strain>
    </source>
</reference>
<dbReference type="Pfam" id="PF07724">
    <property type="entry name" value="AAA_2"/>
    <property type="match status" value="1"/>
</dbReference>
<keyword evidence="3 8" id="KW-0963">Cytoplasm</keyword>
<evidence type="ECO:0000256" key="6">
    <source>
        <dbReference type="ARBA" id="ARBA00023186"/>
    </source>
</evidence>
<dbReference type="GO" id="GO:0016887">
    <property type="term" value="F:ATP hydrolysis activity"/>
    <property type="evidence" value="ECO:0007669"/>
    <property type="project" value="InterPro"/>
</dbReference>
<feature type="binding site" evidence="8">
    <location>
        <position position="16"/>
    </location>
    <ligand>
        <name>ATP</name>
        <dbReference type="ChEBI" id="CHEBI:30616"/>
    </ligand>
</feature>
<dbReference type="Proteomes" id="UP000032102">
    <property type="component" value="Unassembled WGS sequence"/>
</dbReference>
<dbReference type="SUPFAM" id="SSF52540">
    <property type="entry name" value="P-loop containing nucleoside triphosphate hydrolases"/>
    <property type="match status" value="1"/>
</dbReference>
<organism evidence="11 12">
    <name type="scientific">Anoxybacillus thermarum</name>
    <dbReference type="NCBI Taxonomy" id="404937"/>
    <lineage>
        <taxon>Bacteria</taxon>
        <taxon>Bacillati</taxon>
        <taxon>Bacillota</taxon>
        <taxon>Bacilli</taxon>
        <taxon>Bacillales</taxon>
        <taxon>Anoxybacillaceae</taxon>
        <taxon>Anoxybacillus</taxon>
    </lineage>
</organism>
<dbReference type="SMART" id="SM01086">
    <property type="entry name" value="ClpB_D2-small"/>
    <property type="match status" value="1"/>
</dbReference>
<evidence type="ECO:0000256" key="1">
    <source>
        <dbReference type="ARBA" id="ARBA00004496"/>
    </source>
</evidence>
<sequence>MLTPKQIVEKLDQFIVGQHEAKKAVAIALRNRYRRSLLDEKLRDEVVPKNILMIGPTGVGKTEIARRLAKLVGAPFVKVEATKFTEVGYVGRDVESMVRDLVETSVRIVKEKKMNEVKEQAEQLANKRLVELLVPGKTKQPMKNPFELLFGGAVEQQTTNGSDDQQLAERRRQVAWQLANGQLENEVVTVEIEEQQPSMFDLFQGAGLEQMGVNMQDMLSSFMPKKRKKRKLKVKEARHVLANEEAQKLIDMDEVTQEAIRLAEQSGIIFIDEIDKIARKGQAGSSADVSREGVQRDILPIVEGSTVMTKYGPVKTDYILFIAAGAFHMAKPSDLIPELQGRFPIRVELTKLTVDDFVKILVEPNNALLKQYIALLATEGIQLEFSDDAIRKIAEVAFEVNQQTDNIGARRLHTIMEKLLEDLLYEAPDVHLEKVVITPQYVEQKLGNIVRNKDLSQFIL</sequence>
<dbReference type="InterPro" id="IPR050052">
    <property type="entry name" value="ATP-dep_Clp_protease_ClpX"/>
</dbReference>
<keyword evidence="6 8" id="KW-0143">Chaperone</keyword>
<dbReference type="InterPro" id="IPR004491">
    <property type="entry name" value="HslU"/>
</dbReference>
<protein>
    <recommendedName>
        <fullName evidence="8">ATP-dependent protease ATPase subunit HslU</fullName>
    </recommendedName>
    <alternativeName>
        <fullName evidence="8">Unfoldase HslU</fullName>
    </alternativeName>
</protein>
<keyword evidence="4 8" id="KW-0547">Nucleotide-binding</keyword>
<dbReference type="SMART" id="SM00382">
    <property type="entry name" value="AAA"/>
    <property type="match status" value="1"/>
</dbReference>
<comment type="subunit">
    <text evidence="7">A double ring-shaped homohexamer of ClpQ is capped on each side by a ring-shaped ClpY homohexamer. The assembly of the ClpQ/ClpY complex is dependent on binding of ATP.</text>
</comment>
<evidence type="ECO:0000256" key="5">
    <source>
        <dbReference type="ARBA" id="ARBA00022840"/>
    </source>
</evidence>
<feature type="binding site" evidence="8">
    <location>
        <position position="410"/>
    </location>
    <ligand>
        <name>ATP</name>
        <dbReference type="ChEBI" id="CHEBI:30616"/>
    </ligand>
</feature>
<feature type="binding site" evidence="8">
    <location>
        <position position="338"/>
    </location>
    <ligand>
        <name>ATP</name>
        <dbReference type="ChEBI" id="CHEBI:30616"/>
    </ligand>
</feature>
<dbReference type="InterPro" id="IPR003593">
    <property type="entry name" value="AAA+_ATPase"/>
</dbReference>
<dbReference type="NCBIfam" id="NF003544">
    <property type="entry name" value="PRK05201.1"/>
    <property type="match status" value="1"/>
</dbReference>
<comment type="caution">
    <text evidence="11">The sequence shown here is derived from an EMBL/GenBank/DDBJ whole genome shotgun (WGS) entry which is preliminary data.</text>
</comment>
<dbReference type="PANTHER" id="PTHR48102">
    <property type="entry name" value="ATP-DEPENDENT CLP PROTEASE ATP-BINDING SUBUNIT CLPX-LIKE, MITOCHONDRIAL-RELATED"/>
    <property type="match status" value="1"/>
</dbReference>
<keyword evidence="11" id="KW-0378">Hydrolase</keyword>
<name>A0A0D0S0X5_9BACL</name>
<evidence type="ECO:0000313" key="11">
    <source>
        <dbReference type="EMBL" id="KIQ95265.1"/>
    </source>
</evidence>